<proteinExistence type="predicted"/>
<comment type="caution">
    <text evidence="2">The sequence shown here is derived from an EMBL/GenBank/DDBJ whole genome shotgun (WGS) entry which is preliminary data.</text>
</comment>
<dbReference type="EMBL" id="DXBY01000211">
    <property type="protein sequence ID" value="HIZ36574.1"/>
    <property type="molecule type" value="Genomic_DNA"/>
</dbReference>
<organism evidence="2 3">
    <name type="scientific">Candidatus Ruania gallistercoris</name>
    <dbReference type="NCBI Taxonomy" id="2838746"/>
    <lineage>
        <taxon>Bacteria</taxon>
        <taxon>Bacillati</taxon>
        <taxon>Actinomycetota</taxon>
        <taxon>Actinomycetes</taxon>
        <taxon>Micrococcales</taxon>
        <taxon>Ruaniaceae</taxon>
        <taxon>Ruania</taxon>
    </lineage>
</organism>
<protein>
    <recommendedName>
        <fullName evidence="1">DUF6194 domain-containing protein</fullName>
    </recommendedName>
</protein>
<name>A0A9D2EF82_9MICO</name>
<evidence type="ECO:0000313" key="2">
    <source>
        <dbReference type="EMBL" id="HIZ36574.1"/>
    </source>
</evidence>
<dbReference type="InterPro" id="IPR045676">
    <property type="entry name" value="DUF6194"/>
</dbReference>
<dbReference type="AlphaFoldDB" id="A0A9D2EF82"/>
<sequence>MDIEQIVAVVAGNDGILVLRPGPGDQTPEIAWGDVFVYFSPDGTVPPGQPFATVITKDYPYEPAWQREAGSIRVNIHVGAQVFTDLLGHPPGEGSGPEPTAVDVVMPHPAYGELGWISVVDPGERTARLVAEQLQAAYAAARRRHERRQG</sequence>
<dbReference type="Pfam" id="PF19694">
    <property type="entry name" value="DUF6194"/>
    <property type="match status" value="1"/>
</dbReference>
<feature type="domain" description="DUF6194" evidence="1">
    <location>
        <begin position="1"/>
        <end position="149"/>
    </location>
</feature>
<accession>A0A9D2EF82</accession>
<evidence type="ECO:0000313" key="3">
    <source>
        <dbReference type="Proteomes" id="UP000824037"/>
    </source>
</evidence>
<reference evidence="2" key="2">
    <citation type="submission" date="2021-04" db="EMBL/GenBank/DDBJ databases">
        <authorList>
            <person name="Gilroy R."/>
        </authorList>
    </citation>
    <scope>NUCLEOTIDE SEQUENCE</scope>
    <source>
        <strain evidence="2">ChiGjej4B4-7305</strain>
    </source>
</reference>
<evidence type="ECO:0000259" key="1">
    <source>
        <dbReference type="Pfam" id="PF19694"/>
    </source>
</evidence>
<reference evidence="2" key="1">
    <citation type="journal article" date="2021" name="PeerJ">
        <title>Extensive microbial diversity within the chicken gut microbiome revealed by metagenomics and culture.</title>
        <authorList>
            <person name="Gilroy R."/>
            <person name="Ravi A."/>
            <person name="Getino M."/>
            <person name="Pursley I."/>
            <person name="Horton D.L."/>
            <person name="Alikhan N.F."/>
            <person name="Baker D."/>
            <person name="Gharbi K."/>
            <person name="Hall N."/>
            <person name="Watson M."/>
            <person name="Adriaenssens E.M."/>
            <person name="Foster-Nyarko E."/>
            <person name="Jarju S."/>
            <person name="Secka A."/>
            <person name="Antonio M."/>
            <person name="Oren A."/>
            <person name="Chaudhuri R.R."/>
            <person name="La Ragione R."/>
            <person name="Hildebrand F."/>
            <person name="Pallen M.J."/>
        </authorList>
    </citation>
    <scope>NUCLEOTIDE SEQUENCE</scope>
    <source>
        <strain evidence="2">ChiGjej4B4-7305</strain>
    </source>
</reference>
<dbReference type="Proteomes" id="UP000824037">
    <property type="component" value="Unassembled WGS sequence"/>
</dbReference>
<gene>
    <name evidence="2" type="ORF">H9815_12415</name>
</gene>